<evidence type="ECO:0000256" key="5">
    <source>
        <dbReference type="PROSITE-ProRule" id="PRU01240"/>
    </source>
</evidence>
<dbReference type="EMBL" id="MBFE02000016">
    <property type="protein sequence ID" value="MUO44131.1"/>
    <property type="molecule type" value="Genomic_DNA"/>
</dbReference>
<comment type="similarity">
    <text evidence="1 5">Belongs to the peptidase S8 family.</text>
</comment>
<proteinExistence type="inferred from homology"/>
<evidence type="ECO:0000256" key="1">
    <source>
        <dbReference type="ARBA" id="ARBA00011073"/>
    </source>
</evidence>
<feature type="active site" description="Charge relay system" evidence="5">
    <location>
        <position position="547"/>
    </location>
</feature>
<name>A0ABW9THS2_AGRVI</name>
<keyword evidence="2 5" id="KW-0645">Protease</keyword>
<feature type="active site" description="Charge relay system" evidence="5">
    <location>
        <position position="381"/>
    </location>
</feature>
<organism evidence="7 8">
    <name type="scientific">Agrobacterium vitis</name>
    <name type="common">Rhizobium vitis</name>
    <dbReference type="NCBI Taxonomy" id="373"/>
    <lineage>
        <taxon>Bacteria</taxon>
        <taxon>Pseudomonadati</taxon>
        <taxon>Pseudomonadota</taxon>
        <taxon>Alphaproteobacteria</taxon>
        <taxon>Hyphomicrobiales</taxon>
        <taxon>Rhizobiaceae</taxon>
        <taxon>Rhizobium/Agrobacterium group</taxon>
        <taxon>Agrobacterium</taxon>
    </lineage>
</organism>
<dbReference type="PROSITE" id="PS51892">
    <property type="entry name" value="SUBTILASE"/>
    <property type="match status" value="1"/>
</dbReference>
<evidence type="ECO:0000313" key="8">
    <source>
        <dbReference type="Proteomes" id="UP000179454"/>
    </source>
</evidence>
<feature type="active site" description="Charge relay system" evidence="5">
    <location>
        <position position="320"/>
    </location>
</feature>
<evidence type="ECO:0000259" key="6">
    <source>
        <dbReference type="Pfam" id="PF00082"/>
    </source>
</evidence>
<dbReference type="Gene3D" id="3.40.50.200">
    <property type="entry name" value="Peptidase S8/S53 domain"/>
    <property type="match status" value="1"/>
</dbReference>
<evidence type="ECO:0000313" key="7">
    <source>
        <dbReference type="EMBL" id="MUO44131.1"/>
    </source>
</evidence>
<keyword evidence="8" id="KW-1185">Reference proteome</keyword>
<dbReference type="Pfam" id="PF00082">
    <property type="entry name" value="Peptidase_S8"/>
    <property type="match status" value="1"/>
</dbReference>
<keyword evidence="3 5" id="KW-0378">Hydrolase</keyword>
<evidence type="ECO:0000256" key="2">
    <source>
        <dbReference type="ARBA" id="ARBA00022670"/>
    </source>
</evidence>
<dbReference type="SUPFAM" id="SSF52743">
    <property type="entry name" value="Subtilisin-like"/>
    <property type="match status" value="1"/>
</dbReference>
<keyword evidence="4 5" id="KW-0720">Serine protease</keyword>
<protein>
    <submittedName>
        <fullName evidence="7">S8 family serine peptidase</fullName>
    </submittedName>
</protein>
<feature type="domain" description="Peptidase S8/S53" evidence="6">
    <location>
        <begin position="315"/>
        <end position="579"/>
    </location>
</feature>
<sequence length="710" mass="74959">MEQGKIGSNMRLGSGARMSKLIAFGRPLTWILLFVVSALGTSHQARADNGSQLLLRATSAVPDSVISYIADISEPQPALMPPGVRPETFLAGICGVLTNTYIDKLQHLNPSMVVLAPAAKPRLVQLPACLKWSRNAKVLTSEGETLDDVLIRAIGRPSGAILKPCDAAEQSSRCNNSLMDIVAKANPGIGLGGVLKTGTVLTLPITTQWTTVTISAASKVSPSDAAAEINRLTGAAIDAAQNNAGEFAPIIVNRAAVEGIDLIHALDAKSPLVDTPGCSDAGQIGGKWPFDAAQITATLKANMDEQSGDAETQSTIVVLDTGITADGFKFLKRVSKANTQEVPGNYKDDDHNQFVDDVYGIDTSLVGNDLAPYNTYEDAEHGTEVAKLAVGVLGKAELDHTVRKFLRLKFVKAVHQNIADKSFQIPESALNEGAVYAALSGDILNISIGTPQPLPSFSEVILRHSNLLVVAAAGNNPQALEAAPNYPANYGGFGALRDQLITVGASDGRGGLAHFSDFSKRYVDIVAPGCALPYHSSSGDISVSGTSFAAPLVSFTSGLLRSLGLSSPRAVKDRLMMSVDYDPKLARFVLDGGRLNIVKALGVRKNILQLEDGTLREVSPVNVGPMQFCGDELPVDLGSIRKVTSYILGGDRHIRVLFSDADGQLSQQECVPGDAVLTISDSDGNPKTLSWDEFQDFIPASIFPAAAAAN</sequence>
<dbReference type="InterPro" id="IPR050131">
    <property type="entry name" value="Peptidase_S8_subtilisin-like"/>
</dbReference>
<dbReference type="InterPro" id="IPR000209">
    <property type="entry name" value="Peptidase_S8/S53_dom"/>
</dbReference>
<dbReference type="PANTHER" id="PTHR43806:SF11">
    <property type="entry name" value="CEREVISIN-RELATED"/>
    <property type="match status" value="1"/>
</dbReference>
<reference evidence="7" key="1">
    <citation type="submission" date="2019-11" db="EMBL/GenBank/DDBJ databases">
        <title>Whole-genome sequencing of Allorhizobium vitis.</title>
        <authorList>
            <person name="Gan H.M."/>
            <person name="Savka M.A."/>
        </authorList>
    </citation>
    <scope>NUCLEOTIDE SEQUENCE [LARGE SCALE GENOMIC DNA]</scope>
    <source>
        <strain evidence="7">T1/7</strain>
    </source>
</reference>
<evidence type="ECO:0000256" key="3">
    <source>
        <dbReference type="ARBA" id="ARBA00022801"/>
    </source>
</evidence>
<dbReference type="Proteomes" id="UP000179454">
    <property type="component" value="Unassembled WGS sequence"/>
</dbReference>
<accession>A0ABW9THS2</accession>
<dbReference type="InterPro" id="IPR036852">
    <property type="entry name" value="Peptidase_S8/S53_dom_sf"/>
</dbReference>
<gene>
    <name evidence="7" type="ORF">BBL17_020360</name>
</gene>
<dbReference type="PANTHER" id="PTHR43806">
    <property type="entry name" value="PEPTIDASE S8"/>
    <property type="match status" value="1"/>
</dbReference>
<comment type="caution">
    <text evidence="7">The sequence shown here is derived from an EMBL/GenBank/DDBJ whole genome shotgun (WGS) entry which is preliminary data.</text>
</comment>
<evidence type="ECO:0000256" key="4">
    <source>
        <dbReference type="ARBA" id="ARBA00022825"/>
    </source>
</evidence>